<name>A0ABR7JQX8_9FIRM</name>
<evidence type="ECO:0000313" key="7">
    <source>
        <dbReference type="Proteomes" id="UP000609849"/>
    </source>
</evidence>
<dbReference type="NCBIfam" id="NF010380">
    <property type="entry name" value="PRK13807.1"/>
    <property type="match status" value="1"/>
</dbReference>
<dbReference type="SUPFAM" id="SSF48208">
    <property type="entry name" value="Six-hairpin glycosidases"/>
    <property type="match status" value="1"/>
</dbReference>
<feature type="domain" description="Glycoside hydrolase family 65 central catalytic" evidence="3">
    <location>
        <begin position="323"/>
        <end position="682"/>
    </location>
</feature>
<dbReference type="Proteomes" id="UP000609849">
    <property type="component" value="Unassembled WGS sequence"/>
</dbReference>
<dbReference type="Gene3D" id="1.50.10.10">
    <property type="match status" value="1"/>
</dbReference>
<gene>
    <name evidence="6" type="ORF">H8923_11125</name>
</gene>
<comment type="similarity">
    <text evidence="1">Belongs to the glycosyl hydrolase 65 family.</text>
</comment>
<dbReference type="Gene3D" id="2.60.420.10">
    <property type="entry name" value="Maltose phosphorylase, domain 3"/>
    <property type="match status" value="1"/>
</dbReference>
<dbReference type="InterPro" id="IPR005194">
    <property type="entry name" value="Glyco_hydro_65_C"/>
</dbReference>
<feature type="domain" description="Glycoside hydrolase family 65 N-terminal" evidence="5">
    <location>
        <begin position="16"/>
        <end position="267"/>
    </location>
</feature>
<keyword evidence="7" id="KW-1185">Reference proteome</keyword>
<protein>
    <submittedName>
        <fullName evidence="6">Glycoside hydrolase family 65 protein</fullName>
    </submittedName>
</protein>
<dbReference type="RefSeq" id="WP_153924965.1">
    <property type="nucleotide sequence ID" value="NZ_JACRWE010000004.1"/>
</dbReference>
<dbReference type="InterPro" id="IPR005195">
    <property type="entry name" value="Glyco_hydro_65_M"/>
</dbReference>
<dbReference type="InterPro" id="IPR011013">
    <property type="entry name" value="Gal_mutarotase_sf_dom"/>
</dbReference>
<dbReference type="PANTHER" id="PTHR11051:SF14">
    <property type="entry name" value="MALTOSE PHOSPHORYLASE"/>
    <property type="match status" value="1"/>
</dbReference>
<keyword evidence="2" id="KW-0175">Coiled coil</keyword>
<dbReference type="InterPro" id="IPR008928">
    <property type="entry name" value="6-hairpin_glycosidase_sf"/>
</dbReference>
<dbReference type="Pfam" id="PF03636">
    <property type="entry name" value="Glyco_hydro_65N"/>
    <property type="match status" value="1"/>
</dbReference>
<dbReference type="Pfam" id="PF03633">
    <property type="entry name" value="Glyco_hydro_65C"/>
    <property type="match status" value="1"/>
</dbReference>
<feature type="coiled-coil region" evidence="2">
    <location>
        <begin position="506"/>
        <end position="533"/>
    </location>
</feature>
<dbReference type="InterPro" id="IPR037018">
    <property type="entry name" value="GH65_N"/>
</dbReference>
<evidence type="ECO:0000259" key="3">
    <source>
        <dbReference type="Pfam" id="PF03632"/>
    </source>
</evidence>
<evidence type="ECO:0000259" key="5">
    <source>
        <dbReference type="Pfam" id="PF03636"/>
    </source>
</evidence>
<reference evidence="6 7" key="1">
    <citation type="submission" date="2020-08" db="EMBL/GenBank/DDBJ databases">
        <authorList>
            <person name="Liu C."/>
            <person name="Sun Q."/>
        </authorList>
    </citation>
    <scope>NUCLEOTIDE SEQUENCE [LARGE SCALE GENOMIC DNA]</scope>
    <source>
        <strain evidence="6 7">NSJ-18</strain>
    </source>
</reference>
<sequence>MKRIFNKIDGWKIIQDKIEFEENRLAESIMSLGNGYMGMRGNYEEMYSKDSHRGSYIAGVWFPDKTRVGWWKNGYPEYFGKVPNSVNYIGINVLVNGKYLDLGKCEVENFYRELNMENGVLTRTFIANVDGSKIEVKVQRFLSIKRKELAVIKYDVKSLNFDGEITFVPYLDADVTNEDSNYDEKFWMNISSGSKEYKGNVISRTKDNVFGTEVFTICANMINKVSKKAKVSEYMNKDFYSENTIVVDINKDETVSLTKFIAITSTRDYIQDELLSTSENILNEEIVKGYENLLKEHSEEWNKRWETSDVKIDGDIAAQQGIRYNLFQLFSTYYGDDYRLNIGPKGFTGEKYGGATYWDTEAYCLPLYLGVADKHVSRNLLEYRYNQLEAAKENAKKLGLEGALYPMVTFNGEECHNEWEITFEEIHRNGSMIYAIYNYTNYTGDYSYIEEKGIDVIVEVARFWASRVHYAKYQGQYMIHGVTGPNEYDNNVNNNWYTNYIAKWCLEYAVENINKLQEQCQKAVARNNIKEEELNKWITIAENMYLPYDNELDIIVQQDNFLDKELIEVKDLPKENLPLNQNWSWDRILRSCFIKQADVLQGIYYFGDKFSIEEKRRNFDFYEKYTVHESSLSSCIYSIIGSEIGNLEKSYELYSRTARLDLDNYNNDTEDGLHITSMSGAWLAIVQGFAGMRTWNETLSFNPKLPQQWNSYSFNINYREHTLKVIVEKENVFIENMSKGQVELSVYGESYKFEDKLTIKREENLALSM</sequence>
<dbReference type="InterPro" id="IPR005196">
    <property type="entry name" value="Glyco_hydro_65_N"/>
</dbReference>
<accession>A0ABR7JQX8</accession>
<dbReference type="InterPro" id="IPR012341">
    <property type="entry name" value="6hp_glycosidase-like_sf"/>
</dbReference>
<comment type="caution">
    <text evidence="6">The sequence shown here is derived from an EMBL/GenBank/DDBJ whole genome shotgun (WGS) entry which is preliminary data.</text>
</comment>
<organism evidence="6 7">
    <name type="scientific">Romboutsia faecis</name>
    <dbReference type="NCBI Taxonomy" id="2764597"/>
    <lineage>
        <taxon>Bacteria</taxon>
        <taxon>Bacillati</taxon>
        <taxon>Bacillota</taxon>
        <taxon>Clostridia</taxon>
        <taxon>Peptostreptococcales</taxon>
        <taxon>Peptostreptococcaceae</taxon>
        <taxon>Romboutsia</taxon>
    </lineage>
</organism>
<dbReference type="GO" id="GO:0016787">
    <property type="term" value="F:hydrolase activity"/>
    <property type="evidence" value="ECO:0007669"/>
    <property type="project" value="UniProtKB-KW"/>
</dbReference>
<evidence type="ECO:0000259" key="4">
    <source>
        <dbReference type="Pfam" id="PF03633"/>
    </source>
</evidence>
<evidence type="ECO:0000256" key="1">
    <source>
        <dbReference type="ARBA" id="ARBA00006768"/>
    </source>
</evidence>
<dbReference type="Gene3D" id="2.70.98.40">
    <property type="entry name" value="Glycoside hydrolase, family 65, N-terminal domain"/>
    <property type="match status" value="1"/>
</dbReference>
<evidence type="ECO:0000313" key="6">
    <source>
        <dbReference type="EMBL" id="MBC5997317.1"/>
    </source>
</evidence>
<dbReference type="Pfam" id="PF03632">
    <property type="entry name" value="Glyco_hydro_65m"/>
    <property type="match status" value="1"/>
</dbReference>
<feature type="domain" description="Glycoside hydrolase family 65 C-terminal" evidence="4">
    <location>
        <begin position="692"/>
        <end position="751"/>
    </location>
</feature>
<dbReference type="EMBL" id="JACRWE010000004">
    <property type="protein sequence ID" value="MBC5997317.1"/>
    <property type="molecule type" value="Genomic_DNA"/>
</dbReference>
<proteinExistence type="inferred from homology"/>
<dbReference type="InterPro" id="IPR017045">
    <property type="entry name" value="Malt_Pase/Glycosyl_Hdrlase"/>
</dbReference>
<dbReference type="PANTHER" id="PTHR11051">
    <property type="entry name" value="GLYCOSYL HYDROLASE-RELATED"/>
    <property type="match status" value="1"/>
</dbReference>
<evidence type="ECO:0000256" key="2">
    <source>
        <dbReference type="SAM" id="Coils"/>
    </source>
</evidence>
<keyword evidence="6" id="KW-0378">Hydrolase</keyword>
<dbReference type="SUPFAM" id="SSF74650">
    <property type="entry name" value="Galactose mutarotase-like"/>
    <property type="match status" value="1"/>
</dbReference>
<dbReference type="PIRSF" id="PIRSF036289">
    <property type="entry name" value="Glycosyl_hydrolase_malt_phosph"/>
    <property type="match status" value="1"/>
</dbReference>